<feature type="domain" description="HU" evidence="2">
    <location>
        <begin position="2"/>
        <end position="109"/>
    </location>
</feature>
<comment type="caution">
    <text evidence="3">The sequence shown here is derived from an EMBL/GenBank/DDBJ whole genome shotgun (WGS) entry which is preliminary data.</text>
</comment>
<dbReference type="GO" id="GO:0003677">
    <property type="term" value="F:DNA binding"/>
    <property type="evidence" value="ECO:0007669"/>
    <property type="project" value="UniProtKB-KW"/>
</dbReference>
<keyword evidence="1 3" id="KW-0238">DNA-binding</keyword>
<dbReference type="InterPro" id="IPR041607">
    <property type="entry name" value="HU-HIG"/>
</dbReference>
<name>A0ABX2B3T9_9BACT</name>
<protein>
    <submittedName>
        <fullName evidence="3">DNA-binding protein</fullName>
    </submittedName>
</protein>
<dbReference type="EMBL" id="JABKKJ010000007">
    <property type="protein sequence ID" value="NPE25072.1"/>
    <property type="molecule type" value="Genomic_DNA"/>
</dbReference>
<evidence type="ECO:0000259" key="2">
    <source>
        <dbReference type="Pfam" id="PF18291"/>
    </source>
</evidence>
<sequence length="147" mass="15949">MIKFILKKNTMSSSTAFGRYYAWPVIDETMNLRALAKHMSEHNSGFSEAMCLGVITAMIRCIKEMILQGKNVKIDDLAIFSCGIRNASGGAKSEEDFNVNRNIRGVKLRARATGMLSNVSLNLDATLRKASAVTGSTPTATTPETGV</sequence>
<proteinExistence type="predicted"/>
<accession>A0ABX2B3T9</accession>
<dbReference type="Pfam" id="PF18291">
    <property type="entry name" value="HU-HIG"/>
    <property type="match status" value="1"/>
</dbReference>
<evidence type="ECO:0000256" key="1">
    <source>
        <dbReference type="ARBA" id="ARBA00023125"/>
    </source>
</evidence>
<reference evidence="3 4" key="1">
    <citation type="submission" date="2020-05" db="EMBL/GenBank/DDBJ databases">
        <title>Distinct polysaccharide utilization as determinants for interspecies competition between intestinal Prevotella spp.</title>
        <authorList>
            <person name="Galvez E.J.C."/>
            <person name="Iljazovic A."/>
            <person name="Strowig T."/>
        </authorList>
    </citation>
    <scope>NUCLEOTIDE SEQUENCE [LARGE SCALE GENOMIC DNA]</scope>
    <source>
        <strain evidence="3 4">PCHR</strain>
    </source>
</reference>
<evidence type="ECO:0000313" key="3">
    <source>
        <dbReference type="EMBL" id="NPE25072.1"/>
    </source>
</evidence>
<dbReference type="RefSeq" id="WP_172344560.1">
    <property type="nucleotide sequence ID" value="NZ_CASYYZ010000091.1"/>
</dbReference>
<keyword evidence="4" id="KW-1185">Reference proteome</keyword>
<dbReference type="InterPro" id="IPR010992">
    <property type="entry name" value="IHF-like_DNA-bd_dom_sf"/>
</dbReference>
<gene>
    <name evidence="3" type="ORF">HPS54_05995</name>
</gene>
<evidence type="ECO:0000313" key="4">
    <source>
        <dbReference type="Proteomes" id="UP000820977"/>
    </source>
</evidence>
<organism evidence="3 4">
    <name type="scientific">Xylanibacter caecicola</name>
    <dbReference type="NCBI Taxonomy" id="2736294"/>
    <lineage>
        <taxon>Bacteria</taxon>
        <taxon>Pseudomonadati</taxon>
        <taxon>Bacteroidota</taxon>
        <taxon>Bacteroidia</taxon>
        <taxon>Bacteroidales</taxon>
        <taxon>Prevotellaceae</taxon>
        <taxon>Xylanibacter</taxon>
    </lineage>
</organism>
<dbReference type="SUPFAM" id="SSF47729">
    <property type="entry name" value="IHF-like DNA-binding proteins"/>
    <property type="match status" value="1"/>
</dbReference>
<dbReference type="Proteomes" id="UP000820977">
    <property type="component" value="Unassembled WGS sequence"/>
</dbReference>